<comment type="catalytic activity">
    <reaction evidence="13">
        <text>CDP-N,N-dimethylethanolamine + a 1,2-diacyl-sn-glycerol = a 1,2-diacyl-sn-glycero-3-phospho-N,N-dimethylethanolamine + CMP + H(+)</text>
        <dbReference type="Rhea" id="RHEA:33775"/>
        <dbReference type="ChEBI" id="CHEBI:15378"/>
        <dbReference type="ChEBI" id="CHEBI:17815"/>
        <dbReference type="ChEBI" id="CHEBI:60377"/>
        <dbReference type="ChEBI" id="CHEBI:64572"/>
        <dbReference type="ChEBI" id="CHEBI:65117"/>
    </reaction>
    <physiologicalReaction direction="left-to-right" evidence="13">
        <dbReference type="Rhea" id="RHEA:33776"/>
    </physiologicalReaction>
</comment>
<keyword evidence="7" id="KW-0479">Metal-binding</keyword>
<keyword evidence="9" id="KW-0408">Iron</keyword>
<dbReference type="GO" id="GO:0008199">
    <property type="term" value="F:ferric iron binding"/>
    <property type="evidence" value="ECO:0007669"/>
    <property type="project" value="InterPro"/>
</dbReference>
<feature type="domain" description="Intradiol ring-cleavage dioxygenases" evidence="16">
    <location>
        <begin position="550"/>
        <end position="727"/>
    </location>
</feature>
<evidence type="ECO:0000256" key="2">
    <source>
        <dbReference type="ARBA" id="ARBA00001965"/>
    </source>
</evidence>
<dbReference type="InterPro" id="IPR039390">
    <property type="entry name" value="1_2-HQD/HQD"/>
</dbReference>
<feature type="transmembrane region" description="Helical" evidence="15">
    <location>
        <begin position="50"/>
        <end position="69"/>
    </location>
</feature>
<dbReference type="Pfam" id="PF04444">
    <property type="entry name" value="Dioxygenase_N"/>
    <property type="match status" value="1"/>
</dbReference>
<feature type="transmembrane region" description="Helical" evidence="15">
    <location>
        <begin position="228"/>
        <end position="249"/>
    </location>
</feature>
<sequence length="745" mass="83061">MVYIRNGQLQRLKEYQYSGVDHSLLSRYILKPYWWSKVIDFFPLSMAPNMITLSGFGFVVLNILTMLYYTPGLDQDCPRWVYASWGIGLFLYQTFDAVDGSQARRTKQSGPLGELFDHGVDALNTSLEVLLFSATMKFGQGWKTVLVLFACMLTFYVQTWDEYHTKTLTLGLVSGPVEGILTLSIVYMVTAYMGGGSHWQQPMLHALGVPKYDFLPELAYQMDFGEFFMFYGGFVLAFNTVESSLNVMSARRKRGEAPSEALIGLLPFFISWVLIVAYLALQPNILDNHLVPFVCYVGIVNAYSVGQMITAHLTKSPFPYQNILVLPLIYAIVDAMGPVLEEHLGFGWPSALGEGVYQVAFLFTCFGLAVGVREGKQEDLLIAFGAVIDDILACFDLFFAKRGAGEELGTQSPSIVQLTSLPSLRATHIMSNSSVANNGADGSTTKVSRFDPTFTDKVIKATGPRANPRLAQVMPSLLRHLHDFCRENEITVDEYMAGVNMMNEAGRMSDEKRNEGQLVTDILGLESLVDEITYKLADEAGDAPTATAILGPFWRQDAPRRNMGESIVSGIKDGDHTLMHGKVLDFDTGKPIENAELDIWHTAPNGLYEQQDPDQPDWNLRGRFVTGPDGEYNFYCLRPTSYPIPYDGPAGKLLTLLDRHPMRPAHIHFIVSAPGYKPIVTQVFDRRDKHIEDDSVFAVKDSLVVDFEPKHGDPKAQFDLQYDFKLASFEAAKQRGMKGATEVAP</sequence>
<reference evidence="18 19" key="1">
    <citation type="journal article" date="2018" name="BMC Genomics">
        <title>Genomic evidence for intraspecific hybridization in a clonal and extremely halotolerant yeast.</title>
        <authorList>
            <person name="Gostincar C."/>
            <person name="Stajich J.E."/>
            <person name="Zupancic J."/>
            <person name="Zalar P."/>
            <person name="Gunde-Cimerman N."/>
        </authorList>
    </citation>
    <scope>NUCLEOTIDE SEQUENCE [LARGE SCALE GENOMIC DNA]</scope>
    <source>
        <strain evidence="18 19">EXF-151</strain>
    </source>
</reference>
<dbReference type="GO" id="GO:0009712">
    <property type="term" value="P:catechol-containing compound metabolic process"/>
    <property type="evidence" value="ECO:0007669"/>
    <property type="project" value="InterPro"/>
</dbReference>
<dbReference type="SUPFAM" id="SSF49482">
    <property type="entry name" value="Aromatic compound dioxygenase"/>
    <property type="match status" value="1"/>
</dbReference>
<evidence type="ECO:0000256" key="8">
    <source>
        <dbReference type="ARBA" id="ARBA00022989"/>
    </source>
</evidence>
<evidence type="ECO:0000256" key="12">
    <source>
        <dbReference type="ARBA" id="ARBA00038987"/>
    </source>
</evidence>
<comment type="cofactor">
    <cofactor evidence="2">
        <name>Fe(3+)</name>
        <dbReference type="ChEBI" id="CHEBI:29034"/>
    </cofactor>
</comment>
<keyword evidence="5 14" id="KW-0808">Transferase</keyword>
<dbReference type="Proteomes" id="UP000270230">
    <property type="component" value="Unassembled WGS sequence"/>
</dbReference>
<dbReference type="PANTHER" id="PTHR10414">
    <property type="entry name" value="ETHANOLAMINEPHOSPHOTRANSFERASE"/>
    <property type="match status" value="1"/>
</dbReference>
<evidence type="ECO:0000256" key="4">
    <source>
        <dbReference type="ARBA" id="ARBA00010441"/>
    </source>
</evidence>
<comment type="cofactor">
    <cofactor evidence="1">
        <name>Mg(2+)</name>
        <dbReference type="ChEBI" id="CHEBI:18420"/>
    </cofactor>
</comment>
<organism evidence="18 19">
    <name type="scientific">Hortaea werneckii</name>
    <name type="common">Black yeast</name>
    <name type="synonym">Cladosporium werneckii</name>
    <dbReference type="NCBI Taxonomy" id="91943"/>
    <lineage>
        <taxon>Eukaryota</taxon>
        <taxon>Fungi</taxon>
        <taxon>Dikarya</taxon>
        <taxon>Ascomycota</taxon>
        <taxon>Pezizomycotina</taxon>
        <taxon>Dothideomycetes</taxon>
        <taxon>Dothideomycetidae</taxon>
        <taxon>Mycosphaerellales</taxon>
        <taxon>Teratosphaeriaceae</taxon>
        <taxon>Hortaea</taxon>
    </lineage>
</organism>
<comment type="pathway">
    <text evidence="11">Phospholipid metabolism; phosphatidylcholine biosynthesis; phosphatidylcholine from phosphocholine: step 2/2.</text>
</comment>
<comment type="caution">
    <text evidence="18">The sequence shown here is derived from an EMBL/GenBank/DDBJ whole genome shotgun (WGS) entry which is preliminary data.</text>
</comment>
<dbReference type="InterPro" id="IPR015889">
    <property type="entry name" value="Intradiol_dOase_core"/>
</dbReference>
<evidence type="ECO:0000256" key="9">
    <source>
        <dbReference type="ARBA" id="ARBA00023004"/>
    </source>
</evidence>
<evidence type="ECO:0000313" key="19">
    <source>
        <dbReference type="Proteomes" id="UP000270230"/>
    </source>
</evidence>
<dbReference type="InterPro" id="IPR043130">
    <property type="entry name" value="CDP-OH_PTrfase_TM_dom"/>
</dbReference>
<evidence type="ECO:0000313" key="18">
    <source>
        <dbReference type="EMBL" id="RMY53646.1"/>
    </source>
</evidence>
<evidence type="ECO:0000256" key="14">
    <source>
        <dbReference type="RuleBase" id="RU003750"/>
    </source>
</evidence>
<evidence type="ECO:0000256" key="7">
    <source>
        <dbReference type="ARBA" id="ARBA00022723"/>
    </source>
</evidence>
<evidence type="ECO:0000259" key="17">
    <source>
        <dbReference type="Pfam" id="PF04444"/>
    </source>
</evidence>
<evidence type="ECO:0000256" key="10">
    <source>
        <dbReference type="ARBA" id="ARBA00023136"/>
    </source>
</evidence>
<protein>
    <recommendedName>
        <fullName evidence="12">diacylglycerol cholinephosphotransferase</fullName>
        <ecNumber evidence="12">2.7.8.2</ecNumber>
    </recommendedName>
</protein>
<dbReference type="Pfam" id="PF01066">
    <property type="entry name" value="CDP-OH_P_transf"/>
    <property type="match status" value="1"/>
</dbReference>
<dbReference type="PANTHER" id="PTHR10414:SF37">
    <property type="entry name" value="BB IN A BOXCAR, ISOFORM C"/>
    <property type="match status" value="1"/>
</dbReference>
<evidence type="ECO:0000256" key="13">
    <source>
        <dbReference type="ARBA" id="ARBA00051857"/>
    </source>
</evidence>
<dbReference type="InterPro" id="IPR007535">
    <property type="entry name" value="Catechol_dOase_N"/>
</dbReference>
<dbReference type="GO" id="GO:0012505">
    <property type="term" value="C:endomembrane system"/>
    <property type="evidence" value="ECO:0007669"/>
    <property type="project" value="UniProtKB-SubCell"/>
</dbReference>
<dbReference type="AlphaFoldDB" id="A0A3M7CPP2"/>
<gene>
    <name evidence="18" type="ORF">D0865_05144</name>
</gene>
<dbReference type="InterPro" id="IPR014472">
    <property type="entry name" value="CHOPT"/>
</dbReference>
<feature type="transmembrane region" description="Helical" evidence="15">
    <location>
        <begin position="323"/>
        <end position="340"/>
    </location>
</feature>
<evidence type="ECO:0000256" key="11">
    <source>
        <dbReference type="ARBA" id="ARBA00037890"/>
    </source>
</evidence>
<feature type="transmembrane region" description="Helical" evidence="15">
    <location>
        <begin position="293"/>
        <end position="311"/>
    </location>
</feature>
<dbReference type="EMBL" id="QWIN01000334">
    <property type="protein sequence ID" value="RMY53646.1"/>
    <property type="molecule type" value="Genomic_DNA"/>
</dbReference>
<feature type="transmembrane region" description="Helical" evidence="15">
    <location>
        <begin position="261"/>
        <end position="281"/>
    </location>
</feature>
<proteinExistence type="inferred from homology"/>
<name>A0A3M7CPP2_HORWE</name>
<dbReference type="VEuPathDB" id="FungiDB:BTJ68_10384"/>
<feature type="transmembrane region" description="Helical" evidence="15">
    <location>
        <begin position="380"/>
        <end position="400"/>
    </location>
</feature>
<keyword evidence="8 15" id="KW-1133">Transmembrane helix</keyword>
<dbReference type="GO" id="GO:0004142">
    <property type="term" value="F:diacylglycerol cholinephosphotransferase activity"/>
    <property type="evidence" value="ECO:0007669"/>
    <property type="project" value="UniProtKB-EC"/>
</dbReference>
<evidence type="ECO:0000256" key="15">
    <source>
        <dbReference type="SAM" id="Phobius"/>
    </source>
</evidence>
<evidence type="ECO:0000256" key="6">
    <source>
        <dbReference type="ARBA" id="ARBA00022692"/>
    </source>
</evidence>
<dbReference type="FunFam" id="1.20.120.1760:FF:000012">
    <property type="entry name" value="sn-1,2-diacylglycerol cholinephosphotransferase"/>
    <property type="match status" value="1"/>
</dbReference>
<keyword evidence="6 15" id="KW-0812">Transmembrane</keyword>
<feature type="transmembrane region" description="Helical" evidence="15">
    <location>
        <begin position="140"/>
        <end position="157"/>
    </location>
</feature>
<evidence type="ECO:0000259" key="16">
    <source>
        <dbReference type="Pfam" id="PF00775"/>
    </source>
</evidence>
<dbReference type="GO" id="GO:0018576">
    <property type="term" value="F:catechol 1,2-dioxygenase activity"/>
    <property type="evidence" value="ECO:0007669"/>
    <property type="project" value="InterPro"/>
</dbReference>
<comment type="subcellular location">
    <subcellularLocation>
        <location evidence="3">Endomembrane system</location>
        <topology evidence="3">Multi-pass membrane protein</topology>
    </subcellularLocation>
</comment>
<keyword evidence="10 15" id="KW-0472">Membrane</keyword>
<dbReference type="PROSITE" id="PS00379">
    <property type="entry name" value="CDP_ALCOHOL_P_TRANSF"/>
    <property type="match status" value="1"/>
</dbReference>
<dbReference type="Gene3D" id="2.60.130.10">
    <property type="entry name" value="Aromatic compound dioxygenase"/>
    <property type="match status" value="1"/>
</dbReference>
<accession>A0A3M7CPP2</accession>
<dbReference type="InterPro" id="IPR000627">
    <property type="entry name" value="Intradiol_dOase_C"/>
</dbReference>
<feature type="domain" description="Catechol dioxygenase N-terminal" evidence="17">
    <location>
        <begin position="467"/>
        <end position="540"/>
    </location>
</feature>
<feature type="transmembrane region" description="Helical" evidence="15">
    <location>
        <begin position="169"/>
        <end position="193"/>
    </location>
</feature>
<dbReference type="GO" id="GO:0016020">
    <property type="term" value="C:membrane"/>
    <property type="evidence" value="ECO:0007669"/>
    <property type="project" value="InterPro"/>
</dbReference>
<dbReference type="CDD" id="cd03461">
    <property type="entry name" value="1_2-HQD"/>
    <property type="match status" value="1"/>
</dbReference>
<dbReference type="Pfam" id="PF00775">
    <property type="entry name" value="Dioxygenase_C"/>
    <property type="match status" value="1"/>
</dbReference>
<comment type="similarity">
    <text evidence="4 14">Belongs to the CDP-alcohol phosphatidyltransferase class-I family.</text>
</comment>
<dbReference type="InterPro" id="IPR000462">
    <property type="entry name" value="CDP-OH_P_trans"/>
</dbReference>
<dbReference type="EC" id="2.7.8.2" evidence="12"/>
<evidence type="ECO:0000256" key="5">
    <source>
        <dbReference type="ARBA" id="ARBA00022679"/>
    </source>
</evidence>
<dbReference type="InterPro" id="IPR048254">
    <property type="entry name" value="CDP_ALCOHOL_P_TRANSF_CS"/>
</dbReference>
<dbReference type="OrthoDB" id="5238185at2759"/>
<evidence type="ECO:0000256" key="1">
    <source>
        <dbReference type="ARBA" id="ARBA00001946"/>
    </source>
</evidence>
<evidence type="ECO:0000256" key="3">
    <source>
        <dbReference type="ARBA" id="ARBA00004127"/>
    </source>
</evidence>
<dbReference type="Gene3D" id="1.20.120.1760">
    <property type="match status" value="1"/>
</dbReference>
<feature type="transmembrane region" description="Helical" evidence="15">
    <location>
        <begin position="355"/>
        <end position="373"/>
    </location>
</feature>